<dbReference type="GO" id="GO:0005737">
    <property type="term" value="C:cytoplasm"/>
    <property type="evidence" value="ECO:0007669"/>
    <property type="project" value="UniProtKB-SubCell"/>
</dbReference>
<dbReference type="Proteomes" id="UP000823934">
    <property type="component" value="Unassembled WGS sequence"/>
</dbReference>
<dbReference type="SUPFAM" id="SSF55469">
    <property type="entry name" value="FMN-dependent nitroreductase-like"/>
    <property type="match status" value="1"/>
</dbReference>
<dbReference type="GO" id="GO:0034599">
    <property type="term" value="P:cellular response to oxidative stress"/>
    <property type="evidence" value="ECO:0007669"/>
    <property type="project" value="InterPro"/>
</dbReference>
<accession>A0A9D1Q670</accession>
<evidence type="ECO:0000313" key="6">
    <source>
        <dbReference type="Proteomes" id="UP000823934"/>
    </source>
</evidence>
<gene>
    <name evidence="5" type="ORF">H9889_05580</name>
</gene>
<name>A0A9D1Q670_9GAMM</name>
<evidence type="ECO:0000256" key="3">
    <source>
        <dbReference type="ARBA" id="ARBA00023002"/>
    </source>
</evidence>
<dbReference type="AlphaFoldDB" id="A0A9D1Q670"/>
<organism evidence="5 6">
    <name type="scientific">Candidatus Ignatzschineria merdigallinarum</name>
    <dbReference type="NCBI Taxonomy" id="2838621"/>
    <lineage>
        <taxon>Bacteria</taxon>
        <taxon>Pseudomonadati</taxon>
        <taxon>Pseudomonadota</taxon>
        <taxon>Gammaproteobacteria</taxon>
        <taxon>Cardiobacteriales</taxon>
        <taxon>Ignatzschineriaceae</taxon>
        <taxon>Ignatzschineria</taxon>
    </lineage>
</organism>
<feature type="non-terminal residue" evidence="5">
    <location>
        <position position="181"/>
    </location>
</feature>
<comment type="subcellular location">
    <subcellularLocation>
        <location evidence="1">Cytoplasm</location>
    </subcellularLocation>
</comment>
<comment type="caution">
    <text evidence="5">The sequence shown here is derived from an EMBL/GenBank/DDBJ whole genome shotgun (WGS) entry which is preliminary data.</text>
</comment>
<dbReference type="GO" id="GO:0016491">
    <property type="term" value="F:oxidoreductase activity"/>
    <property type="evidence" value="ECO:0007669"/>
    <property type="project" value="UniProtKB-KW"/>
</dbReference>
<dbReference type="Pfam" id="PF00881">
    <property type="entry name" value="Nitroreductase"/>
    <property type="match status" value="1"/>
</dbReference>
<dbReference type="CDD" id="cd02140">
    <property type="entry name" value="Frm2-like"/>
    <property type="match status" value="1"/>
</dbReference>
<dbReference type="InterPro" id="IPR000415">
    <property type="entry name" value="Nitroreductase-like"/>
</dbReference>
<reference evidence="5" key="2">
    <citation type="submission" date="2021-04" db="EMBL/GenBank/DDBJ databases">
        <authorList>
            <person name="Gilroy R."/>
        </authorList>
    </citation>
    <scope>NUCLEOTIDE SEQUENCE</scope>
    <source>
        <strain evidence="5">CHK160-9182</strain>
    </source>
</reference>
<dbReference type="PANTHER" id="PTHR43035:SF1">
    <property type="entry name" value="FATTY ACID REPRESSION MUTANT PROTEIN 2-RELATED"/>
    <property type="match status" value="1"/>
</dbReference>
<evidence type="ECO:0000259" key="4">
    <source>
        <dbReference type="Pfam" id="PF00881"/>
    </source>
</evidence>
<proteinExistence type="predicted"/>
<dbReference type="FunFam" id="3.40.109.10:FF:000001">
    <property type="entry name" value="Nitroreductase family"/>
    <property type="match status" value="1"/>
</dbReference>
<dbReference type="EMBL" id="DXHP01000125">
    <property type="protein sequence ID" value="HIW06779.1"/>
    <property type="molecule type" value="Genomic_DNA"/>
</dbReference>
<dbReference type="Gene3D" id="3.40.109.10">
    <property type="entry name" value="NADH Oxidase"/>
    <property type="match status" value="1"/>
</dbReference>
<dbReference type="PANTHER" id="PTHR43035">
    <property type="entry name" value="FATTY ACID REPRESSION MUTANT PROTEIN 2-RELATED"/>
    <property type="match status" value="1"/>
</dbReference>
<feature type="domain" description="Nitroreductase" evidence="4">
    <location>
        <begin position="9"/>
        <end position="176"/>
    </location>
</feature>
<dbReference type="InterPro" id="IPR029479">
    <property type="entry name" value="Nitroreductase"/>
</dbReference>
<sequence length="181" mass="19966">MSSFISLATKRRTIYHLGNNLPQSKEDINNIVIEASKQAPTAFNSQSSRVVTLFGAEHHKVWDMVLDALKPLLAADVFAGTEAKVNSFKAGMGTILYFEDEQVVEDLQAQFPLYAANFPKWSEQAHGITAYGVWLALAEANIGVSLQHYNELIEAAVKAAWNLPAKWTLKGQMPFGSIETP</sequence>
<reference evidence="5" key="1">
    <citation type="journal article" date="2021" name="PeerJ">
        <title>Extensive microbial diversity within the chicken gut microbiome revealed by metagenomics and culture.</title>
        <authorList>
            <person name="Gilroy R."/>
            <person name="Ravi A."/>
            <person name="Getino M."/>
            <person name="Pursley I."/>
            <person name="Horton D.L."/>
            <person name="Alikhan N.F."/>
            <person name="Baker D."/>
            <person name="Gharbi K."/>
            <person name="Hall N."/>
            <person name="Watson M."/>
            <person name="Adriaenssens E.M."/>
            <person name="Foster-Nyarko E."/>
            <person name="Jarju S."/>
            <person name="Secka A."/>
            <person name="Antonio M."/>
            <person name="Oren A."/>
            <person name="Chaudhuri R.R."/>
            <person name="La Ragione R."/>
            <person name="Hildebrand F."/>
            <person name="Pallen M.J."/>
        </authorList>
    </citation>
    <scope>NUCLEOTIDE SEQUENCE</scope>
    <source>
        <strain evidence="5">CHK160-9182</strain>
    </source>
</reference>
<keyword evidence="2" id="KW-0963">Cytoplasm</keyword>
<keyword evidence="3" id="KW-0560">Oxidoreductase</keyword>
<evidence type="ECO:0000313" key="5">
    <source>
        <dbReference type="EMBL" id="HIW06779.1"/>
    </source>
</evidence>
<protein>
    <submittedName>
        <fullName evidence="5">Nitroreductase family protein</fullName>
    </submittedName>
</protein>
<evidence type="ECO:0000256" key="2">
    <source>
        <dbReference type="ARBA" id="ARBA00022490"/>
    </source>
</evidence>
<dbReference type="InterPro" id="IPR033877">
    <property type="entry name" value="Frm2/Hbn1"/>
</dbReference>
<evidence type="ECO:0000256" key="1">
    <source>
        <dbReference type="ARBA" id="ARBA00004496"/>
    </source>
</evidence>